<evidence type="ECO:0000256" key="3">
    <source>
        <dbReference type="ARBA" id="ARBA00022525"/>
    </source>
</evidence>
<dbReference type="GO" id="GO:0009506">
    <property type="term" value="C:plasmodesma"/>
    <property type="evidence" value="ECO:0007669"/>
    <property type="project" value="TreeGrafter"/>
</dbReference>
<dbReference type="InterPro" id="IPR008801">
    <property type="entry name" value="RALF"/>
</dbReference>
<comment type="similarity">
    <text evidence="2">Belongs to the plant rapid alkalinization factor (RALF) family.</text>
</comment>
<keyword evidence="5" id="KW-0732">Signal</keyword>
<keyword evidence="3" id="KW-0964">Secreted</keyword>
<reference evidence="8" key="1">
    <citation type="submission" date="2022-06" db="EMBL/GenBank/DDBJ databases">
        <title>Uncovering the hologenomic basis of an extraordinary plant invasion.</title>
        <authorList>
            <person name="Bieker V.C."/>
            <person name="Martin M.D."/>
            <person name="Gilbert T."/>
            <person name="Hodgins K."/>
            <person name="Battlay P."/>
            <person name="Petersen B."/>
            <person name="Wilson J."/>
        </authorList>
    </citation>
    <scope>NUCLEOTIDE SEQUENCE</scope>
    <source>
        <strain evidence="8">AA19_3_7</strain>
        <tissue evidence="8">Leaf</tissue>
    </source>
</reference>
<comment type="subcellular location">
    <subcellularLocation>
        <location evidence="1">Secreted</location>
    </subcellularLocation>
</comment>
<evidence type="ECO:0000256" key="5">
    <source>
        <dbReference type="ARBA" id="ARBA00022729"/>
    </source>
</evidence>
<feature type="transmembrane region" description="Helical" evidence="7">
    <location>
        <begin position="20"/>
        <end position="47"/>
    </location>
</feature>
<keyword evidence="6" id="KW-1015">Disulfide bond</keyword>
<dbReference type="GO" id="GO:0005179">
    <property type="term" value="F:hormone activity"/>
    <property type="evidence" value="ECO:0007669"/>
    <property type="project" value="UniProtKB-KW"/>
</dbReference>
<sequence>LLSLSHTHFNRGGWWSYLDLGFWMRVIGCFIMLYAAAAFSLCFLCLYSNHITGHHPSPGFRYQSKSMTKMLLSSTTNESVKRTKRDVAYRSNFDQQNRTNADAMISHRSTSECLSKGLDLGLDDDNEFLMDNESNRRILATRRRYISYGALSKNNVPCSRRGASLTRTHAAVVPSRDAVIERLPLLRFNKQCDILNEMPDIVSSGKALFVIAVVNMKLTKCFLSMNKHTRIEHFLGDPGMTTIARGKSSEAGYKDGPSENA</sequence>
<name>A0AAD5GUS4_AMBAR</name>
<feature type="non-terminal residue" evidence="8">
    <location>
        <position position="1"/>
    </location>
</feature>
<comment type="caution">
    <text evidence="8">The sequence shown here is derived from an EMBL/GenBank/DDBJ whole genome shotgun (WGS) entry which is preliminary data.</text>
</comment>
<proteinExistence type="inferred from homology"/>
<keyword evidence="7" id="KW-0812">Transmembrane</keyword>
<dbReference type="PANTHER" id="PTHR33136">
    <property type="entry name" value="RAPID ALKALINIZATION FACTOR-LIKE"/>
    <property type="match status" value="1"/>
</dbReference>
<evidence type="ECO:0000313" key="9">
    <source>
        <dbReference type="Proteomes" id="UP001206925"/>
    </source>
</evidence>
<accession>A0AAD5GUS4</accession>
<evidence type="ECO:0000256" key="1">
    <source>
        <dbReference type="ARBA" id="ARBA00004613"/>
    </source>
</evidence>
<evidence type="ECO:0000256" key="6">
    <source>
        <dbReference type="ARBA" id="ARBA00023157"/>
    </source>
</evidence>
<dbReference type="GO" id="GO:0019722">
    <property type="term" value="P:calcium-mediated signaling"/>
    <property type="evidence" value="ECO:0007669"/>
    <property type="project" value="TreeGrafter"/>
</dbReference>
<evidence type="ECO:0000313" key="8">
    <source>
        <dbReference type="EMBL" id="KAI7752578.1"/>
    </source>
</evidence>
<dbReference type="Proteomes" id="UP001206925">
    <property type="component" value="Unassembled WGS sequence"/>
</dbReference>
<keyword evidence="7" id="KW-0472">Membrane</keyword>
<evidence type="ECO:0000256" key="4">
    <source>
        <dbReference type="ARBA" id="ARBA00022702"/>
    </source>
</evidence>
<dbReference type="EMBL" id="JAMZMK010005657">
    <property type="protein sequence ID" value="KAI7752578.1"/>
    <property type="molecule type" value="Genomic_DNA"/>
</dbReference>
<dbReference type="AlphaFoldDB" id="A0AAD5GUS4"/>
<dbReference type="PANTHER" id="PTHR33136:SF13">
    <property type="entry name" value="OS10G0328900 PROTEIN"/>
    <property type="match status" value="1"/>
</dbReference>
<keyword evidence="4" id="KW-0372">Hormone</keyword>
<dbReference type="Pfam" id="PF05498">
    <property type="entry name" value="RALF"/>
    <property type="match status" value="1"/>
</dbReference>
<evidence type="ECO:0000256" key="2">
    <source>
        <dbReference type="ARBA" id="ARBA00009178"/>
    </source>
</evidence>
<evidence type="ECO:0000256" key="7">
    <source>
        <dbReference type="SAM" id="Phobius"/>
    </source>
</evidence>
<organism evidence="8 9">
    <name type="scientific">Ambrosia artemisiifolia</name>
    <name type="common">Common ragweed</name>
    <dbReference type="NCBI Taxonomy" id="4212"/>
    <lineage>
        <taxon>Eukaryota</taxon>
        <taxon>Viridiplantae</taxon>
        <taxon>Streptophyta</taxon>
        <taxon>Embryophyta</taxon>
        <taxon>Tracheophyta</taxon>
        <taxon>Spermatophyta</taxon>
        <taxon>Magnoliopsida</taxon>
        <taxon>eudicotyledons</taxon>
        <taxon>Gunneridae</taxon>
        <taxon>Pentapetalae</taxon>
        <taxon>asterids</taxon>
        <taxon>campanulids</taxon>
        <taxon>Asterales</taxon>
        <taxon>Asteraceae</taxon>
        <taxon>Asteroideae</taxon>
        <taxon>Heliantheae alliance</taxon>
        <taxon>Heliantheae</taxon>
        <taxon>Ambrosia</taxon>
    </lineage>
</organism>
<keyword evidence="9" id="KW-1185">Reference proteome</keyword>
<gene>
    <name evidence="8" type="ORF">M8C21_016990</name>
</gene>
<dbReference type="GO" id="GO:0005576">
    <property type="term" value="C:extracellular region"/>
    <property type="evidence" value="ECO:0007669"/>
    <property type="project" value="UniProtKB-SubCell"/>
</dbReference>
<protein>
    <submittedName>
        <fullName evidence="8">Uncharacterized protein</fullName>
    </submittedName>
</protein>
<keyword evidence="7" id="KW-1133">Transmembrane helix</keyword>